<dbReference type="GO" id="GO:0005737">
    <property type="term" value="C:cytoplasm"/>
    <property type="evidence" value="ECO:0007669"/>
    <property type="project" value="TreeGrafter"/>
</dbReference>
<dbReference type="PROSITE" id="PS50975">
    <property type="entry name" value="ATP_GRASP"/>
    <property type="match status" value="1"/>
</dbReference>
<keyword evidence="1" id="KW-0067">ATP-binding</keyword>
<sequence>MILLVTAYAQDNTVLRLQEVLTAAGEQPVVLDTRSVESSVAVHVSQSETGRGRLQLQMGERRFDASEIKSALLWRGWQRFSHDPALKGLASKAREWAFYKREWKSFCSGLGLALKASDVFCVNPPPFNTAYEEKCAQLLVAAQEGLDVPSTLYTADLRFARDFHHQQAGSIIYKPFTPFIRTSGGTAERPERVGTLYTSKVKEEDLQEDEGRVPTPGIFQPYVDKQLELRIVIVGRRLFACAIHSQDSRRTRTDWRRYQRLEHVRHEPYELPAQVGDKLLRLMDRLGLVFGSVDMIVTTEGRFVFLEVNPNGQFDWIAQLAGLPIYENLASMLRAGSIHYPLAPSSLAWKEADRAVAAG</sequence>
<dbReference type="AlphaFoldDB" id="A0A1L9AX43"/>
<keyword evidence="1" id="KW-0547">Nucleotide-binding</keyword>
<dbReference type="GO" id="GO:0046872">
    <property type="term" value="F:metal ion binding"/>
    <property type="evidence" value="ECO:0007669"/>
    <property type="project" value="InterPro"/>
</dbReference>
<proteinExistence type="predicted"/>
<dbReference type="STRING" id="83449.BON30_43080"/>
<dbReference type="SUPFAM" id="SSF56059">
    <property type="entry name" value="Glutathione synthetase ATP-binding domain-like"/>
    <property type="match status" value="1"/>
</dbReference>
<dbReference type="RefSeq" id="WP_071904411.1">
    <property type="nucleotide sequence ID" value="NZ_MPIN01000018.1"/>
</dbReference>
<evidence type="ECO:0000313" key="4">
    <source>
        <dbReference type="Proteomes" id="UP000182229"/>
    </source>
</evidence>
<dbReference type="InterPro" id="IPR011761">
    <property type="entry name" value="ATP-grasp"/>
</dbReference>
<accession>A0A1L9AX43</accession>
<keyword evidence="4" id="KW-1185">Reference proteome</keyword>
<protein>
    <recommendedName>
        <fullName evidence="2">ATP-grasp domain-containing protein</fullName>
    </recommendedName>
</protein>
<name>A0A1L9AX43_9BACT</name>
<reference evidence="3 4" key="2">
    <citation type="submission" date="2016-12" db="EMBL/GenBank/DDBJ databases">
        <title>Draft Genome Sequence of Cystobacter ferrugineus Strain Cbfe23.</title>
        <authorList>
            <person name="Akbar S."/>
            <person name="Dowd S.E."/>
            <person name="Stevens D.C."/>
        </authorList>
    </citation>
    <scope>NUCLEOTIDE SEQUENCE [LARGE SCALE GENOMIC DNA]</scope>
    <source>
        <strain evidence="3 4">Cbfe23</strain>
    </source>
</reference>
<organism evidence="3 4">
    <name type="scientific">Cystobacter ferrugineus</name>
    <dbReference type="NCBI Taxonomy" id="83449"/>
    <lineage>
        <taxon>Bacteria</taxon>
        <taxon>Pseudomonadati</taxon>
        <taxon>Myxococcota</taxon>
        <taxon>Myxococcia</taxon>
        <taxon>Myxococcales</taxon>
        <taxon>Cystobacterineae</taxon>
        <taxon>Archangiaceae</taxon>
        <taxon>Cystobacter</taxon>
    </lineage>
</organism>
<dbReference type="Proteomes" id="UP000182229">
    <property type="component" value="Unassembled WGS sequence"/>
</dbReference>
<feature type="domain" description="ATP-grasp" evidence="2">
    <location>
        <begin position="138"/>
        <end position="334"/>
    </location>
</feature>
<evidence type="ECO:0000256" key="1">
    <source>
        <dbReference type="PROSITE-ProRule" id="PRU00409"/>
    </source>
</evidence>
<dbReference type="OrthoDB" id="9786585at2"/>
<dbReference type="Gene3D" id="3.30.470.20">
    <property type="entry name" value="ATP-grasp fold, B domain"/>
    <property type="match status" value="1"/>
</dbReference>
<dbReference type="PANTHER" id="PTHR21621">
    <property type="entry name" value="RIBOSOMAL PROTEIN S6 MODIFICATION PROTEIN"/>
    <property type="match status" value="1"/>
</dbReference>
<dbReference type="PANTHER" id="PTHR21621:SF0">
    <property type="entry name" value="BETA-CITRYLGLUTAMATE SYNTHASE B-RELATED"/>
    <property type="match status" value="1"/>
</dbReference>
<dbReference type="GO" id="GO:0018169">
    <property type="term" value="F:ribosomal S6-glutamic acid ligase activity"/>
    <property type="evidence" value="ECO:0007669"/>
    <property type="project" value="TreeGrafter"/>
</dbReference>
<reference evidence="4" key="1">
    <citation type="submission" date="2016-11" db="EMBL/GenBank/DDBJ databases">
        <authorList>
            <person name="Shukria A."/>
            <person name="Stevens D.C."/>
        </authorList>
    </citation>
    <scope>NUCLEOTIDE SEQUENCE [LARGE SCALE GENOMIC DNA]</scope>
    <source>
        <strain evidence="4">Cbfe23</strain>
    </source>
</reference>
<gene>
    <name evidence="3" type="ORF">BON30_43080</name>
</gene>
<dbReference type="GO" id="GO:0009432">
    <property type="term" value="P:SOS response"/>
    <property type="evidence" value="ECO:0007669"/>
    <property type="project" value="TreeGrafter"/>
</dbReference>
<evidence type="ECO:0000313" key="3">
    <source>
        <dbReference type="EMBL" id="OJH34582.1"/>
    </source>
</evidence>
<comment type="caution">
    <text evidence="3">The sequence shown here is derived from an EMBL/GenBank/DDBJ whole genome shotgun (WGS) entry which is preliminary data.</text>
</comment>
<dbReference type="GO" id="GO:0005524">
    <property type="term" value="F:ATP binding"/>
    <property type="evidence" value="ECO:0007669"/>
    <property type="project" value="UniProtKB-UniRule"/>
</dbReference>
<evidence type="ECO:0000259" key="2">
    <source>
        <dbReference type="PROSITE" id="PS50975"/>
    </source>
</evidence>
<dbReference type="EMBL" id="MPIN01000018">
    <property type="protein sequence ID" value="OJH34582.1"/>
    <property type="molecule type" value="Genomic_DNA"/>
</dbReference>